<keyword evidence="4 6" id="KW-1133">Transmembrane helix</keyword>
<evidence type="ECO:0000256" key="1">
    <source>
        <dbReference type="ARBA" id="ARBA00004127"/>
    </source>
</evidence>
<accession>A0A7R9FLH3</accession>
<evidence type="ECO:0000313" key="7">
    <source>
        <dbReference type="EMBL" id="CAD7455790.1"/>
    </source>
</evidence>
<dbReference type="InterPro" id="IPR051068">
    <property type="entry name" value="MFS_Domain-Containing_Protein"/>
</dbReference>
<dbReference type="PANTHER" id="PTHR23510:SF3">
    <property type="entry name" value="MAJOR FACILITATOR SUPERFAMILY DOMAIN-CONTAINING PROTEIN 8"/>
    <property type="match status" value="1"/>
</dbReference>
<dbReference type="SUPFAM" id="SSF103473">
    <property type="entry name" value="MFS general substrate transporter"/>
    <property type="match status" value="1"/>
</dbReference>
<keyword evidence="2" id="KW-0813">Transport</keyword>
<dbReference type="AlphaFoldDB" id="A0A7R9FLH3"/>
<evidence type="ECO:0000256" key="6">
    <source>
        <dbReference type="SAM" id="Phobius"/>
    </source>
</evidence>
<name>A0A7R9FLH3_9NEOP</name>
<evidence type="ECO:0000256" key="3">
    <source>
        <dbReference type="ARBA" id="ARBA00022692"/>
    </source>
</evidence>
<evidence type="ECO:0000256" key="2">
    <source>
        <dbReference type="ARBA" id="ARBA00022448"/>
    </source>
</evidence>
<protein>
    <submittedName>
        <fullName evidence="7">Uncharacterized protein</fullName>
    </submittedName>
</protein>
<dbReference type="GO" id="GO:0005765">
    <property type="term" value="C:lysosomal membrane"/>
    <property type="evidence" value="ECO:0007669"/>
    <property type="project" value="TreeGrafter"/>
</dbReference>
<gene>
    <name evidence="7" type="ORF">TTEB3V08_LOCUS3840</name>
</gene>
<dbReference type="EMBL" id="OE001030">
    <property type="protein sequence ID" value="CAD7455790.1"/>
    <property type="molecule type" value="Genomic_DNA"/>
</dbReference>
<reference evidence="7" key="1">
    <citation type="submission" date="2020-11" db="EMBL/GenBank/DDBJ databases">
        <authorList>
            <person name="Tran Van P."/>
        </authorList>
    </citation>
    <scope>NUCLEOTIDE SEQUENCE</scope>
</reference>
<sequence length="265" mass="29890">MVEQENVLEAVRKCSNSESSKLETCEERSERWLSIYIIYFTMFLMSLGFSIILTGVWPYLDKLDPAAGKEFMGYVVGANPLGQMLFSPLVGWWGNKTGSIRLPLLSSLAMFTLASAAYSMLEIFNTYRKYWMLLASPVEPAVGREVDGNKSHWAGRGHQLDSRFLHVLEGRKRDDVMVKAPSNKEVRPTPSHTPHLVAPMAAFQSATVSSFSTGGPLFGCTAMRDQVEDDVLHAQVATVTPRRFLDHPQETRWKVPWIKSRNFLE</sequence>
<evidence type="ECO:0000256" key="4">
    <source>
        <dbReference type="ARBA" id="ARBA00022989"/>
    </source>
</evidence>
<dbReference type="PANTHER" id="PTHR23510">
    <property type="entry name" value="INNER MEMBRANE TRANSPORT PROTEIN YAJR"/>
    <property type="match status" value="1"/>
</dbReference>
<comment type="subcellular location">
    <subcellularLocation>
        <location evidence="1">Endomembrane system</location>
        <topology evidence="1">Multi-pass membrane protein</topology>
    </subcellularLocation>
</comment>
<feature type="transmembrane region" description="Helical" evidence="6">
    <location>
        <begin position="36"/>
        <end position="59"/>
    </location>
</feature>
<organism evidence="7">
    <name type="scientific">Timema tahoe</name>
    <dbReference type="NCBI Taxonomy" id="61484"/>
    <lineage>
        <taxon>Eukaryota</taxon>
        <taxon>Metazoa</taxon>
        <taxon>Ecdysozoa</taxon>
        <taxon>Arthropoda</taxon>
        <taxon>Hexapoda</taxon>
        <taxon>Insecta</taxon>
        <taxon>Pterygota</taxon>
        <taxon>Neoptera</taxon>
        <taxon>Polyneoptera</taxon>
        <taxon>Phasmatodea</taxon>
        <taxon>Timematodea</taxon>
        <taxon>Timematoidea</taxon>
        <taxon>Timematidae</taxon>
        <taxon>Timema</taxon>
    </lineage>
</organism>
<proteinExistence type="predicted"/>
<keyword evidence="3 6" id="KW-0812">Transmembrane</keyword>
<feature type="transmembrane region" description="Helical" evidence="6">
    <location>
        <begin position="100"/>
        <end position="121"/>
    </location>
</feature>
<dbReference type="GO" id="GO:0012505">
    <property type="term" value="C:endomembrane system"/>
    <property type="evidence" value="ECO:0007669"/>
    <property type="project" value="UniProtKB-SubCell"/>
</dbReference>
<dbReference type="Gene3D" id="1.20.1250.20">
    <property type="entry name" value="MFS general substrate transporter like domains"/>
    <property type="match status" value="1"/>
</dbReference>
<feature type="transmembrane region" description="Helical" evidence="6">
    <location>
        <begin position="71"/>
        <end position="94"/>
    </location>
</feature>
<dbReference type="InterPro" id="IPR036259">
    <property type="entry name" value="MFS_trans_sf"/>
</dbReference>
<keyword evidence="5 6" id="KW-0472">Membrane</keyword>
<evidence type="ECO:0000256" key="5">
    <source>
        <dbReference type="ARBA" id="ARBA00023136"/>
    </source>
</evidence>